<reference evidence="2 3" key="1">
    <citation type="submission" date="2016-07" db="EMBL/GenBank/DDBJ databases">
        <title>Pervasive Adenine N6-methylation of Active Genes in Fungi.</title>
        <authorList>
            <consortium name="DOE Joint Genome Institute"/>
            <person name="Mondo S.J."/>
            <person name="Dannebaum R.O."/>
            <person name="Kuo R.C."/>
            <person name="Labutti K."/>
            <person name="Haridas S."/>
            <person name="Kuo A."/>
            <person name="Salamov A."/>
            <person name="Ahrendt S.R."/>
            <person name="Lipzen A."/>
            <person name="Sullivan W."/>
            <person name="Andreopoulos W.B."/>
            <person name="Clum A."/>
            <person name="Lindquist E."/>
            <person name="Daum C."/>
            <person name="Ramamoorthy G.K."/>
            <person name="Gryganskyi A."/>
            <person name="Culley D."/>
            <person name="Magnuson J.K."/>
            <person name="James T.Y."/>
            <person name="O'Malley M.A."/>
            <person name="Stajich J.E."/>
            <person name="Spatafora J.W."/>
            <person name="Visel A."/>
            <person name="Grigoriev I.V."/>
        </authorList>
    </citation>
    <scope>NUCLEOTIDE SEQUENCE [LARGE SCALE GENOMIC DNA]</scope>
    <source>
        <strain evidence="2 3">NRRL 1336</strain>
    </source>
</reference>
<sequence length="119" mass="13401">MKLVTLTFVLGIVLTVVTPTMTAAARKVIVPVTYYNTARQENEFGIYYTGDCMAIFRSPTSRVSSFKVNTSKSECHYYEDSSCSKKAAMPPEELDLRRHSLRFPDSPEAPLSFKCFAKD</sequence>
<evidence type="ECO:0000313" key="2">
    <source>
        <dbReference type="EMBL" id="ORZ04242.1"/>
    </source>
</evidence>
<evidence type="ECO:0008006" key="4">
    <source>
        <dbReference type="Google" id="ProtNLM"/>
    </source>
</evidence>
<evidence type="ECO:0000313" key="3">
    <source>
        <dbReference type="Proteomes" id="UP000193560"/>
    </source>
</evidence>
<comment type="caution">
    <text evidence="2">The sequence shown here is derived from an EMBL/GenBank/DDBJ whole genome shotgun (WGS) entry which is preliminary data.</text>
</comment>
<dbReference type="Proteomes" id="UP000193560">
    <property type="component" value="Unassembled WGS sequence"/>
</dbReference>
<organism evidence="2 3">
    <name type="scientific">Absidia repens</name>
    <dbReference type="NCBI Taxonomy" id="90262"/>
    <lineage>
        <taxon>Eukaryota</taxon>
        <taxon>Fungi</taxon>
        <taxon>Fungi incertae sedis</taxon>
        <taxon>Mucoromycota</taxon>
        <taxon>Mucoromycotina</taxon>
        <taxon>Mucoromycetes</taxon>
        <taxon>Mucorales</taxon>
        <taxon>Cunninghamellaceae</taxon>
        <taxon>Absidia</taxon>
    </lineage>
</organism>
<proteinExistence type="predicted"/>
<gene>
    <name evidence="2" type="ORF">BCR42DRAFT_444268</name>
</gene>
<evidence type="ECO:0000256" key="1">
    <source>
        <dbReference type="SAM" id="SignalP"/>
    </source>
</evidence>
<name>A0A1X2HWX8_9FUNG</name>
<feature type="signal peptide" evidence="1">
    <location>
        <begin position="1"/>
        <end position="24"/>
    </location>
</feature>
<feature type="chain" id="PRO_5012326630" description="Beta/gamma crystallin 'Greek key' domain-containing protein" evidence="1">
    <location>
        <begin position="25"/>
        <end position="119"/>
    </location>
</feature>
<accession>A0A1X2HWX8</accession>
<protein>
    <recommendedName>
        <fullName evidence="4">Beta/gamma crystallin 'Greek key' domain-containing protein</fullName>
    </recommendedName>
</protein>
<keyword evidence="1" id="KW-0732">Signal</keyword>
<dbReference type="AlphaFoldDB" id="A0A1X2HWX8"/>
<dbReference type="EMBL" id="MCGE01000052">
    <property type="protein sequence ID" value="ORZ04242.1"/>
    <property type="molecule type" value="Genomic_DNA"/>
</dbReference>
<keyword evidence="3" id="KW-1185">Reference proteome</keyword>